<dbReference type="GO" id="GO:0050661">
    <property type="term" value="F:NADP binding"/>
    <property type="evidence" value="ECO:0007669"/>
    <property type="project" value="InterPro"/>
</dbReference>
<evidence type="ECO:0000256" key="5">
    <source>
        <dbReference type="ARBA" id="ARBA00023002"/>
    </source>
</evidence>
<dbReference type="PANTHER" id="PTHR21089">
    <property type="entry name" value="SHIKIMATE DEHYDROGENASE"/>
    <property type="match status" value="1"/>
</dbReference>
<dbReference type="GO" id="GO:0008652">
    <property type="term" value="P:amino acid biosynthetic process"/>
    <property type="evidence" value="ECO:0007669"/>
    <property type="project" value="UniProtKB-KW"/>
</dbReference>
<keyword evidence="6 8" id="KW-0057">Aromatic amino acid biosynthesis</keyword>
<dbReference type="GO" id="GO:0009073">
    <property type="term" value="P:aromatic amino acid family biosynthetic process"/>
    <property type="evidence" value="ECO:0007669"/>
    <property type="project" value="UniProtKB-KW"/>
</dbReference>
<feature type="binding site" evidence="8">
    <location>
        <position position="232"/>
    </location>
    <ligand>
        <name>shikimate</name>
        <dbReference type="ChEBI" id="CHEBI:36208"/>
    </ligand>
</feature>
<comment type="pathway">
    <text evidence="1 8">Metabolic intermediate biosynthesis; chorismate biosynthesis; chorismate from D-erythrose 4-phosphate and phosphoenolpyruvate: step 4/7.</text>
</comment>
<feature type="binding site" evidence="8">
    <location>
        <position position="107"/>
    </location>
    <ligand>
        <name>shikimate</name>
        <dbReference type="ChEBI" id="CHEBI:36208"/>
    </ligand>
</feature>
<evidence type="ECO:0000256" key="2">
    <source>
        <dbReference type="ARBA" id="ARBA00012962"/>
    </source>
</evidence>
<dbReference type="InterPro" id="IPR006151">
    <property type="entry name" value="Shikm_DH/Glu-tRNA_Rdtase"/>
</dbReference>
<evidence type="ECO:0000259" key="10">
    <source>
        <dbReference type="Pfam" id="PF08501"/>
    </source>
</evidence>
<feature type="binding site" evidence="8">
    <location>
        <position position="252"/>
    </location>
    <ligand>
        <name>NADP(+)</name>
        <dbReference type="ChEBI" id="CHEBI:58349"/>
    </ligand>
</feature>
<feature type="binding site" evidence="8">
    <location>
        <begin position="169"/>
        <end position="174"/>
    </location>
    <ligand>
        <name>NADP(+)</name>
        <dbReference type="ChEBI" id="CHEBI:58349"/>
    </ligand>
</feature>
<comment type="catalytic activity">
    <reaction evidence="7 8">
        <text>shikimate + NADP(+) = 3-dehydroshikimate + NADPH + H(+)</text>
        <dbReference type="Rhea" id="RHEA:17737"/>
        <dbReference type="ChEBI" id="CHEBI:15378"/>
        <dbReference type="ChEBI" id="CHEBI:16630"/>
        <dbReference type="ChEBI" id="CHEBI:36208"/>
        <dbReference type="ChEBI" id="CHEBI:57783"/>
        <dbReference type="ChEBI" id="CHEBI:58349"/>
        <dbReference type="EC" id="1.1.1.25"/>
    </reaction>
</comment>
<keyword evidence="3 8" id="KW-0028">Amino-acid biosynthesis</keyword>
<evidence type="ECO:0000256" key="6">
    <source>
        <dbReference type="ARBA" id="ARBA00023141"/>
    </source>
</evidence>
<comment type="function">
    <text evidence="8">Involved in the biosynthesis of the chorismate, which leads to the biosynthesis of aromatic amino acids. Catalyzes the reversible NADPH linked reduction of 3-dehydroshikimate (DHSA) to yield shikimate (SA).</text>
</comment>
<dbReference type="InterPro" id="IPR013708">
    <property type="entry name" value="Shikimate_DH-bd_N"/>
</dbReference>
<dbReference type="GO" id="GO:0019632">
    <property type="term" value="P:shikimate metabolic process"/>
    <property type="evidence" value="ECO:0007669"/>
    <property type="project" value="InterPro"/>
</dbReference>
<feature type="binding site" evidence="8">
    <location>
        <position position="259"/>
    </location>
    <ligand>
        <name>shikimate</name>
        <dbReference type="ChEBI" id="CHEBI:36208"/>
    </ligand>
</feature>
<dbReference type="Gene3D" id="3.40.50.720">
    <property type="entry name" value="NAD(P)-binding Rossmann-like Domain"/>
    <property type="match status" value="1"/>
</dbReference>
<feature type="binding site" evidence="8">
    <location>
        <begin position="146"/>
        <end position="150"/>
    </location>
    <ligand>
        <name>NADP(+)</name>
        <dbReference type="ChEBI" id="CHEBI:58349"/>
    </ligand>
</feature>
<dbReference type="Pfam" id="PF18317">
    <property type="entry name" value="SDH_C"/>
    <property type="match status" value="1"/>
</dbReference>
<evidence type="ECO:0000313" key="13">
    <source>
        <dbReference type="Proteomes" id="UP000078295"/>
    </source>
</evidence>
<comment type="similarity">
    <text evidence="8">Belongs to the shikimate dehydrogenase family.</text>
</comment>
<accession>A0AB36DKT7</accession>
<evidence type="ECO:0000256" key="3">
    <source>
        <dbReference type="ARBA" id="ARBA00022605"/>
    </source>
</evidence>
<comment type="caution">
    <text evidence="8">Lacks conserved residue(s) required for the propagation of feature annotation.</text>
</comment>
<dbReference type="InterPro" id="IPR036291">
    <property type="entry name" value="NAD(P)-bd_dom_sf"/>
</dbReference>
<dbReference type="InterPro" id="IPR046346">
    <property type="entry name" value="Aminoacid_DH-like_N_sf"/>
</dbReference>
<evidence type="ECO:0000256" key="4">
    <source>
        <dbReference type="ARBA" id="ARBA00022857"/>
    </source>
</evidence>
<dbReference type="EC" id="1.1.1.25" evidence="2 8"/>
<dbReference type="Gene3D" id="3.40.50.10860">
    <property type="entry name" value="Leucine Dehydrogenase, chain A, domain 1"/>
    <property type="match status" value="1"/>
</dbReference>
<name>A0AB36DKT7_MORCA</name>
<organism evidence="12 13">
    <name type="scientific">Moraxella catarrhalis</name>
    <name type="common">Branhamella catarrhalis</name>
    <dbReference type="NCBI Taxonomy" id="480"/>
    <lineage>
        <taxon>Bacteria</taxon>
        <taxon>Pseudomonadati</taxon>
        <taxon>Pseudomonadota</taxon>
        <taxon>Gammaproteobacteria</taxon>
        <taxon>Moraxellales</taxon>
        <taxon>Moraxellaceae</taxon>
        <taxon>Moraxella</taxon>
    </lineage>
</organism>
<dbReference type="InterPro" id="IPR022893">
    <property type="entry name" value="Shikimate_DH_fam"/>
</dbReference>
<dbReference type="AlphaFoldDB" id="A0AB36DKT7"/>
<dbReference type="InterPro" id="IPR011342">
    <property type="entry name" value="Shikimate_DH"/>
</dbReference>
<dbReference type="CDD" id="cd01065">
    <property type="entry name" value="NAD_bind_Shikimate_DH"/>
    <property type="match status" value="1"/>
</dbReference>
<protein>
    <recommendedName>
        <fullName evidence="2 8">Shikimate dehydrogenase (NADP(+))</fullName>
        <shortName evidence="8">SDH</shortName>
        <ecNumber evidence="2 8">1.1.1.25</ecNumber>
    </recommendedName>
</protein>
<evidence type="ECO:0000256" key="7">
    <source>
        <dbReference type="ARBA" id="ARBA00049442"/>
    </source>
</evidence>
<gene>
    <name evidence="8" type="primary">aroE</name>
    <name evidence="12" type="ORF">AO370_1933</name>
</gene>
<dbReference type="NCBIfam" id="NF001310">
    <property type="entry name" value="PRK00258.1-2"/>
    <property type="match status" value="1"/>
</dbReference>
<comment type="subunit">
    <text evidence="8">Homodimer.</text>
</comment>
<sequence length="279" mass="29874">MIKLAFDHFSRPKTQMMQHFIVIGNPISHSKSPQIHAAFARSVGLSVSYQKQYCPNDADSFTAVVSAFFAGGGVGANITLPFKEMAFDMIKSNGRLSTHALAAGAVNTILQDQQGLYGDNTDGRGLVADLYAQAIKLDNKKIALIGAGGAARGVILPLLEAGAHISIFNRTSLKAINLVNEFQSDKLSAHSLDELKTGGKFDVIINATSATTTGQILDLGGCSASFAYDMMYGKPSAFLTHFKQQGADISDGFGMLIQQAKLSFEQWTGKTIDLSQVQF</sequence>
<dbReference type="EMBL" id="LXHQ01000051">
    <property type="protein sequence ID" value="OAV22645.1"/>
    <property type="molecule type" value="Genomic_DNA"/>
</dbReference>
<evidence type="ECO:0000313" key="12">
    <source>
        <dbReference type="EMBL" id="OAV22645.1"/>
    </source>
</evidence>
<dbReference type="InterPro" id="IPR041121">
    <property type="entry name" value="SDH_C"/>
</dbReference>
<dbReference type="SUPFAM" id="SSF53223">
    <property type="entry name" value="Aminoacid dehydrogenase-like, N-terminal domain"/>
    <property type="match status" value="1"/>
</dbReference>
<feature type="binding site" evidence="8">
    <location>
        <position position="79"/>
    </location>
    <ligand>
        <name>shikimate</name>
        <dbReference type="ChEBI" id="CHEBI:36208"/>
    </ligand>
</feature>
<dbReference type="HAMAP" id="MF_00222">
    <property type="entry name" value="Shikimate_DH_AroE"/>
    <property type="match status" value="1"/>
</dbReference>
<feature type="active site" description="Proton acceptor" evidence="8">
    <location>
        <position position="83"/>
    </location>
</feature>
<keyword evidence="5 8" id="KW-0560">Oxidoreductase</keyword>
<feature type="binding site" evidence="8">
    <location>
        <position position="122"/>
    </location>
    <ligand>
        <name>shikimate</name>
        <dbReference type="ChEBI" id="CHEBI:36208"/>
    </ligand>
</feature>
<keyword evidence="4 8" id="KW-0521">NADP</keyword>
<dbReference type="Pfam" id="PF08501">
    <property type="entry name" value="Shikimate_dh_N"/>
    <property type="match status" value="1"/>
</dbReference>
<feature type="domain" description="SDH C-terminal" evidence="11">
    <location>
        <begin position="252"/>
        <end position="276"/>
    </location>
</feature>
<dbReference type="Pfam" id="PF01488">
    <property type="entry name" value="Shikimate_DH"/>
    <property type="match status" value="1"/>
</dbReference>
<dbReference type="SUPFAM" id="SSF51735">
    <property type="entry name" value="NAD(P)-binding Rossmann-fold domains"/>
    <property type="match status" value="1"/>
</dbReference>
<feature type="binding site" evidence="8">
    <location>
        <begin position="30"/>
        <end position="32"/>
    </location>
    <ligand>
        <name>shikimate</name>
        <dbReference type="ChEBI" id="CHEBI:36208"/>
    </ligand>
</feature>
<dbReference type="Proteomes" id="UP000078295">
    <property type="component" value="Unassembled WGS sequence"/>
</dbReference>
<feature type="binding site" evidence="8">
    <location>
        <position position="230"/>
    </location>
    <ligand>
        <name>NADP(+)</name>
        <dbReference type="ChEBI" id="CHEBI:58349"/>
    </ligand>
</feature>
<feature type="domain" description="Shikimate dehydrogenase substrate binding N-terminal" evidence="10">
    <location>
        <begin position="22"/>
        <end position="109"/>
    </location>
</feature>
<comment type="caution">
    <text evidence="12">The sequence shown here is derived from an EMBL/GenBank/DDBJ whole genome shotgun (WGS) entry which is preliminary data.</text>
</comment>
<evidence type="ECO:0000256" key="8">
    <source>
        <dbReference type="HAMAP-Rule" id="MF_00222"/>
    </source>
</evidence>
<evidence type="ECO:0000256" key="1">
    <source>
        <dbReference type="ARBA" id="ARBA00004871"/>
    </source>
</evidence>
<dbReference type="GO" id="GO:0004764">
    <property type="term" value="F:shikimate 3-dehydrogenase (NADP+) activity"/>
    <property type="evidence" value="ECO:0007669"/>
    <property type="project" value="UniProtKB-UniRule"/>
</dbReference>
<dbReference type="GO" id="GO:0005829">
    <property type="term" value="C:cytosol"/>
    <property type="evidence" value="ECO:0007669"/>
    <property type="project" value="TreeGrafter"/>
</dbReference>
<evidence type="ECO:0000259" key="9">
    <source>
        <dbReference type="Pfam" id="PF01488"/>
    </source>
</evidence>
<dbReference type="PANTHER" id="PTHR21089:SF1">
    <property type="entry name" value="BIFUNCTIONAL 3-DEHYDROQUINATE DEHYDRATASE_SHIKIMATE DEHYDROGENASE, CHLOROPLASTIC"/>
    <property type="match status" value="1"/>
</dbReference>
<reference evidence="12 13" key="1">
    <citation type="journal article" date="2016" name="Genome Biol. Evol.">
        <title>Comparative Genomic Analyses of the Moraxella catarrhalis Serosensitive and Seroresistant Lineages Demonstrate Their Independent Evolution.</title>
        <authorList>
            <person name="Earl J.P."/>
            <person name="de Vries S.P."/>
            <person name="Ahmed A."/>
            <person name="Powell E."/>
            <person name="Schultz M.P."/>
            <person name="Hermans P.W."/>
            <person name="Hill D.J."/>
            <person name="Zhou Z."/>
            <person name="Constantinidou C.I."/>
            <person name="Hu F.Z."/>
            <person name="Bootsma H.J."/>
            <person name="Ehrlich G.D."/>
        </authorList>
    </citation>
    <scope>NUCLEOTIDE SEQUENCE [LARGE SCALE GENOMIC DNA]</scope>
    <source>
        <strain evidence="12 13">F23</strain>
    </source>
</reference>
<evidence type="ECO:0000259" key="11">
    <source>
        <dbReference type="Pfam" id="PF18317"/>
    </source>
</evidence>
<proteinExistence type="inferred from homology"/>
<dbReference type="NCBIfam" id="TIGR00507">
    <property type="entry name" value="aroE"/>
    <property type="match status" value="1"/>
</dbReference>
<feature type="domain" description="Quinate/shikimate 5-dehydrogenase/glutamyl-tRNA reductase" evidence="9">
    <location>
        <begin position="136"/>
        <end position="212"/>
    </location>
</feature>
<dbReference type="GO" id="GO:0009423">
    <property type="term" value="P:chorismate biosynthetic process"/>
    <property type="evidence" value="ECO:0007669"/>
    <property type="project" value="UniProtKB-UniRule"/>
</dbReference>